<proteinExistence type="predicted"/>
<sequence>MVTTGAFIANDRPNDVLVRWEKGTLGRYPGVEAAGTHGEIEIVG</sequence>
<name>A0ABZ2QIB9_9ACTN</name>
<dbReference type="EMBL" id="CP147982">
    <property type="protein sequence ID" value="WXK75850.1"/>
    <property type="molecule type" value="Genomic_DNA"/>
</dbReference>
<reference evidence="1 2" key="1">
    <citation type="submission" date="2024-03" db="EMBL/GenBank/DDBJ databases">
        <title>The complete genome of Streptomyces sirii sp.nov.</title>
        <authorList>
            <person name="Zakalyukina Y.V."/>
            <person name="Belik A.R."/>
            <person name="Biryukov M.V."/>
            <person name="Baturina O.A."/>
            <person name="Kabilov M.R."/>
        </authorList>
    </citation>
    <scope>NUCLEOTIDE SEQUENCE [LARGE SCALE GENOMIC DNA]</scope>
    <source>
        <strain evidence="1 2">BP-8</strain>
    </source>
</reference>
<evidence type="ECO:0000313" key="1">
    <source>
        <dbReference type="EMBL" id="WXK75850.1"/>
    </source>
</evidence>
<evidence type="ECO:0000313" key="2">
    <source>
        <dbReference type="Proteomes" id="UP001626628"/>
    </source>
</evidence>
<dbReference type="RefSeq" id="WP_407285763.1">
    <property type="nucleotide sequence ID" value="NZ_CP147982.1"/>
</dbReference>
<dbReference type="Proteomes" id="UP001626628">
    <property type="component" value="Chromosome"/>
</dbReference>
<gene>
    <name evidence="1" type="ORF">WAB15_07620</name>
</gene>
<keyword evidence="2" id="KW-1185">Reference proteome</keyword>
<protein>
    <submittedName>
        <fullName evidence="1">Uncharacterized protein</fullName>
    </submittedName>
</protein>
<accession>A0ABZ2QIB9</accession>
<organism evidence="1 2">
    <name type="scientific">Streptomyces sirii</name>
    <dbReference type="NCBI Taxonomy" id="3127701"/>
    <lineage>
        <taxon>Bacteria</taxon>
        <taxon>Bacillati</taxon>
        <taxon>Actinomycetota</taxon>
        <taxon>Actinomycetes</taxon>
        <taxon>Kitasatosporales</taxon>
        <taxon>Streptomycetaceae</taxon>
        <taxon>Streptomyces</taxon>
    </lineage>
</organism>